<dbReference type="EMBL" id="LBZM01000002">
    <property type="protein sequence ID" value="KKR72785.1"/>
    <property type="molecule type" value="Genomic_DNA"/>
</dbReference>
<evidence type="ECO:0008006" key="4">
    <source>
        <dbReference type="Google" id="ProtNLM"/>
    </source>
</evidence>
<reference evidence="2 3" key="1">
    <citation type="journal article" date="2015" name="Nature">
        <title>rRNA introns, odd ribosomes, and small enigmatic genomes across a large radiation of phyla.</title>
        <authorList>
            <person name="Brown C.T."/>
            <person name="Hug L.A."/>
            <person name="Thomas B.C."/>
            <person name="Sharon I."/>
            <person name="Castelle C.J."/>
            <person name="Singh A."/>
            <person name="Wilkins M.J."/>
            <person name="Williams K.H."/>
            <person name="Banfield J.F."/>
        </authorList>
    </citation>
    <scope>NUCLEOTIDE SEQUENCE [LARGE SCALE GENOMIC DNA]</scope>
</reference>
<accession>A0A0G0VLM7</accession>
<dbReference type="Proteomes" id="UP000034664">
    <property type="component" value="Unassembled WGS sequence"/>
</dbReference>
<protein>
    <recommendedName>
        <fullName evidence="4">DUF2292 domain-containing protein</fullName>
    </recommendedName>
</protein>
<name>A0A0G0VLM7_9BACT</name>
<evidence type="ECO:0000256" key="1">
    <source>
        <dbReference type="SAM" id="MobiDB-lite"/>
    </source>
</evidence>
<evidence type="ECO:0000313" key="3">
    <source>
        <dbReference type="Proteomes" id="UP000034664"/>
    </source>
</evidence>
<feature type="region of interest" description="Disordered" evidence="1">
    <location>
        <begin position="51"/>
        <end position="70"/>
    </location>
</feature>
<evidence type="ECO:0000313" key="2">
    <source>
        <dbReference type="EMBL" id="KKR72785.1"/>
    </source>
</evidence>
<gene>
    <name evidence="2" type="ORF">UU14_C0002G0038</name>
</gene>
<dbReference type="InterPro" id="IPR018743">
    <property type="entry name" value="DUF2292"/>
</dbReference>
<organism evidence="2 3">
    <name type="scientific">Candidatus Roizmanbacteria bacterium GW2011_GWB1_40_7</name>
    <dbReference type="NCBI Taxonomy" id="1618482"/>
    <lineage>
        <taxon>Bacteria</taxon>
        <taxon>Candidatus Roizmaniibacteriota</taxon>
    </lineage>
</organism>
<proteinExistence type="predicted"/>
<dbReference type="AlphaFoldDB" id="A0A0G0VLM7"/>
<dbReference type="Pfam" id="PF10055">
    <property type="entry name" value="DUF2292"/>
    <property type="match status" value="1"/>
</dbReference>
<comment type="caution">
    <text evidence="2">The sequence shown here is derived from an EMBL/GenBank/DDBJ whole genome shotgun (WGS) entry which is preliminary data.</text>
</comment>
<sequence length="70" mass="8028">MMLDSSISNTHVGSDLIDEIKSALKNIRGWGSVEIFIQDYKVTQITERNIRKPHHMSEHHTIQKNGVLTK</sequence>